<evidence type="ECO:0000313" key="1">
    <source>
        <dbReference type="EMBL" id="KAB7498029.1"/>
    </source>
</evidence>
<comment type="caution">
    <text evidence="1">The sequence shown here is derived from an EMBL/GenBank/DDBJ whole genome shotgun (WGS) entry which is preliminary data.</text>
</comment>
<dbReference type="GO" id="GO:0008276">
    <property type="term" value="F:protein methyltransferase activity"/>
    <property type="evidence" value="ECO:0007669"/>
    <property type="project" value="InterPro"/>
</dbReference>
<dbReference type="InterPro" id="IPR038899">
    <property type="entry name" value="METTL22"/>
</dbReference>
<dbReference type="InterPro" id="IPR029063">
    <property type="entry name" value="SAM-dependent_MTases_sf"/>
</dbReference>
<dbReference type="Proteomes" id="UP000326759">
    <property type="component" value="Unassembled WGS sequence"/>
</dbReference>
<dbReference type="PANTHER" id="PTHR23108:SF0">
    <property type="entry name" value="METHYLTRANSFERASE-LIKE PROTEIN 22"/>
    <property type="match status" value="1"/>
</dbReference>
<dbReference type="PANTHER" id="PTHR23108">
    <property type="entry name" value="METHYLTRANSFERASE-RELATED"/>
    <property type="match status" value="1"/>
</dbReference>
<keyword evidence="1" id="KW-0489">Methyltransferase</keyword>
<dbReference type="GO" id="GO:0005634">
    <property type="term" value="C:nucleus"/>
    <property type="evidence" value="ECO:0007669"/>
    <property type="project" value="TreeGrafter"/>
</dbReference>
<accession>A0A5N5SWG1</accession>
<dbReference type="Pfam" id="PF10294">
    <property type="entry name" value="Methyltransf_16"/>
    <property type="match status" value="1"/>
</dbReference>
<dbReference type="GO" id="GO:0032259">
    <property type="term" value="P:methylation"/>
    <property type="evidence" value="ECO:0007669"/>
    <property type="project" value="UniProtKB-KW"/>
</dbReference>
<proteinExistence type="predicted"/>
<protein>
    <submittedName>
        <fullName evidence="1">Methyltransferase-like protein 22</fullName>
    </submittedName>
</protein>
<dbReference type="InterPro" id="IPR019410">
    <property type="entry name" value="Methyltransf_16"/>
</dbReference>
<dbReference type="EMBL" id="SEYY01019671">
    <property type="protein sequence ID" value="KAB7498029.1"/>
    <property type="molecule type" value="Genomic_DNA"/>
</dbReference>
<dbReference type="SUPFAM" id="SSF53335">
    <property type="entry name" value="S-adenosyl-L-methionine-dependent methyltransferases"/>
    <property type="match status" value="1"/>
</dbReference>
<name>A0A5N5SWG1_9CRUS</name>
<sequence>MEAEDKVVSEVHYFSKEISNYKEDLKGGKGCNVGLNDCLVPKNVGQKPLNENELEAKDEGDQYVCLLGANGQTVLWSPEFETVLSCFEFCYPESMIKATPQKIVRASLDKDGDFEVLRKNDQKKKEGRIIIEHQRSTTLDLVGEQVWRGAFYLADFILDNIKTFKGANILEMASGVGLTSIVAGMLAKKVVITDVNRGDILDLIDRNVQRNKDLCKAHSHIKEIDFFDLRCIADLGSLIDDVTILLAADVVYHNQLTDAFLNTVLYLMTRKPNKTMYISLEKRYVFTIEDMDTVAPCYEHFVNGLKWLQNQEKDKITWNIEQLSTGDLFQYFTYERTKELVLWKIEAILK</sequence>
<keyword evidence="2" id="KW-1185">Reference proteome</keyword>
<evidence type="ECO:0000313" key="2">
    <source>
        <dbReference type="Proteomes" id="UP000326759"/>
    </source>
</evidence>
<dbReference type="OrthoDB" id="46564at2759"/>
<reference evidence="1 2" key="1">
    <citation type="journal article" date="2019" name="PLoS Biol.">
        <title>Sex chromosomes control vertical transmission of feminizing Wolbachia symbionts in an isopod.</title>
        <authorList>
            <person name="Becking T."/>
            <person name="Chebbi M.A."/>
            <person name="Giraud I."/>
            <person name="Moumen B."/>
            <person name="Laverre T."/>
            <person name="Caubet Y."/>
            <person name="Peccoud J."/>
            <person name="Gilbert C."/>
            <person name="Cordaux R."/>
        </authorList>
    </citation>
    <scope>NUCLEOTIDE SEQUENCE [LARGE SCALE GENOMIC DNA]</scope>
    <source>
        <strain evidence="1">ANa2</strain>
        <tissue evidence="1">Whole body excluding digestive tract and cuticle</tissue>
    </source>
</reference>
<dbReference type="AlphaFoldDB" id="A0A5N5SWG1"/>
<dbReference type="Gene3D" id="3.40.50.150">
    <property type="entry name" value="Vaccinia Virus protein VP39"/>
    <property type="match status" value="1"/>
</dbReference>
<keyword evidence="1" id="KW-0808">Transferase</keyword>
<organism evidence="1 2">
    <name type="scientific">Armadillidium nasatum</name>
    <dbReference type="NCBI Taxonomy" id="96803"/>
    <lineage>
        <taxon>Eukaryota</taxon>
        <taxon>Metazoa</taxon>
        <taxon>Ecdysozoa</taxon>
        <taxon>Arthropoda</taxon>
        <taxon>Crustacea</taxon>
        <taxon>Multicrustacea</taxon>
        <taxon>Malacostraca</taxon>
        <taxon>Eumalacostraca</taxon>
        <taxon>Peracarida</taxon>
        <taxon>Isopoda</taxon>
        <taxon>Oniscidea</taxon>
        <taxon>Crinocheta</taxon>
        <taxon>Armadillidiidae</taxon>
        <taxon>Armadillidium</taxon>
    </lineage>
</organism>
<gene>
    <name evidence="1" type="primary">METTL22</name>
    <name evidence="1" type="ORF">Anas_04218</name>
</gene>